<dbReference type="STRING" id="478801.Ksed_18800"/>
<accession>C7NJV0</accession>
<gene>
    <name evidence="7" type="ordered locus">Ksed_18800</name>
</gene>
<dbReference type="PANTHER" id="PTHR43701">
    <property type="entry name" value="MEMBRANE TRANSPORTER PROTEIN MJ0441-RELATED"/>
    <property type="match status" value="1"/>
</dbReference>
<dbReference type="AlphaFoldDB" id="C7NJV0"/>
<evidence type="ECO:0000256" key="2">
    <source>
        <dbReference type="ARBA" id="ARBA00009142"/>
    </source>
</evidence>
<dbReference type="InterPro" id="IPR002781">
    <property type="entry name" value="TM_pro_TauE-like"/>
</dbReference>
<feature type="transmembrane region" description="Helical" evidence="6">
    <location>
        <begin position="6"/>
        <end position="25"/>
    </location>
</feature>
<dbReference type="Proteomes" id="UP000006666">
    <property type="component" value="Chromosome"/>
</dbReference>
<keyword evidence="6" id="KW-1003">Cell membrane</keyword>
<dbReference type="Pfam" id="PF01925">
    <property type="entry name" value="TauE"/>
    <property type="match status" value="1"/>
</dbReference>
<dbReference type="RefSeq" id="WP_015779822.1">
    <property type="nucleotide sequence ID" value="NC_013169.1"/>
</dbReference>
<dbReference type="eggNOG" id="COG0730">
    <property type="taxonomic scope" value="Bacteria"/>
</dbReference>
<sequence length="323" mass="32893">MTELLTSGALGLLVVSFGIGIVIGLTGMGGGALMTPALIMLGIPPAAAVSNDLVAAAVNKSVGAAVHWRNGSPHLGITLWLLIGSVPMAFAGGFIVSALGGHEESGQDVLRLIIGGALLVAATTYVLRTYLHFSRTLNLLEQGLTPDTDGHPKARPIPTLIVGAVGGLLVGITSVGSGTLIMVCLLLLYPTLSAVRMVGTDLLQAIPLVTAAAISHALTTGVDLEILIPLLVSGAPGTYLGAKLTGMVSQSVSRRGIAIVLTVTAAKMLGLPNVWVGFLGAGLLILGPLAWALLRRTLGLPTFGALNAEEMEEVALNRSSSRG</sequence>
<evidence type="ECO:0000256" key="6">
    <source>
        <dbReference type="RuleBase" id="RU363041"/>
    </source>
</evidence>
<evidence type="ECO:0000313" key="8">
    <source>
        <dbReference type="Proteomes" id="UP000006666"/>
    </source>
</evidence>
<dbReference type="GO" id="GO:0005886">
    <property type="term" value="C:plasma membrane"/>
    <property type="evidence" value="ECO:0007669"/>
    <property type="project" value="UniProtKB-SubCell"/>
</dbReference>
<keyword evidence="8" id="KW-1185">Reference proteome</keyword>
<comment type="subcellular location">
    <subcellularLocation>
        <location evidence="6">Cell membrane</location>
        <topology evidence="6">Multi-pass membrane protein</topology>
    </subcellularLocation>
    <subcellularLocation>
        <location evidence="1">Membrane</location>
        <topology evidence="1">Multi-pass membrane protein</topology>
    </subcellularLocation>
</comment>
<feature type="transmembrane region" description="Helical" evidence="6">
    <location>
        <begin position="275"/>
        <end position="294"/>
    </location>
</feature>
<dbReference type="HOGENOM" id="CLU_045498_1_1_11"/>
<dbReference type="InterPro" id="IPR051598">
    <property type="entry name" value="TSUP/Inactive_protease-like"/>
</dbReference>
<dbReference type="KEGG" id="kse:Ksed_18800"/>
<evidence type="ECO:0000256" key="1">
    <source>
        <dbReference type="ARBA" id="ARBA00004141"/>
    </source>
</evidence>
<dbReference type="PANTHER" id="PTHR43701:SF2">
    <property type="entry name" value="MEMBRANE TRANSPORTER PROTEIN YJNA-RELATED"/>
    <property type="match status" value="1"/>
</dbReference>
<proteinExistence type="inferred from homology"/>
<evidence type="ECO:0000256" key="5">
    <source>
        <dbReference type="ARBA" id="ARBA00023136"/>
    </source>
</evidence>
<name>C7NJV0_KYTSD</name>
<keyword evidence="3 6" id="KW-0812">Transmembrane</keyword>
<comment type="similarity">
    <text evidence="2 6">Belongs to the 4-toluene sulfonate uptake permease (TSUP) (TC 2.A.102) family.</text>
</comment>
<keyword evidence="4 6" id="KW-1133">Transmembrane helix</keyword>
<protein>
    <recommendedName>
        <fullName evidence="6">Probable membrane transporter protein</fullName>
    </recommendedName>
</protein>
<reference evidence="7 8" key="1">
    <citation type="journal article" date="2009" name="Stand. Genomic Sci.">
        <title>Complete genome sequence of Kytococcus sedentarius type strain (541).</title>
        <authorList>
            <person name="Sims D."/>
            <person name="Brettin T."/>
            <person name="Detter J.C."/>
            <person name="Han C."/>
            <person name="Lapidus A."/>
            <person name="Copeland A."/>
            <person name="Glavina Del Rio T."/>
            <person name="Nolan M."/>
            <person name="Chen F."/>
            <person name="Lucas S."/>
            <person name="Tice H."/>
            <person name="Cheng J.F."/>
            <person name="Bruce D."/>
            <person name="Goodwin L."/>
            <person name="Pitluck S."/>
            <person name="Ovchinnikova G."/>
            <person name="Pati A."/>
            <person name="Ivanova N."/>
            <person name="Mavrommatis K."/>
            <person name="Chen A."/>
            <person name="Palaniappan K."/>
            <person name="D'haeseleer P."/>
            <person name="Chain P."/>
            <person name="Bristow J."/>
            <person name="Eisen J.A."/>
            <person name="Markowitz V."/>
            <person name="Hugenholtz P."/>
            <person name="Schneider S."/>
            <person name="Goker M."/>
            <person name="Pukall R."/>
            <person name="Kyrpides N.C."/>
            <person name="Klenk H.P."/>
        </authorList>
    </citation>
    <scope>NUCLEOTIDE SEQUENCE [LARGE SCALE GENOMIC DNA]</scope>
    <source>
        <strain evidence="8">ATCC 14392 / DSM 20547 / JCM 11482 / CCUG 33030 / NBRC 15357 / NCTC 11040 / CCM 314 / 541</strain>
    </source>
</reference>
<organism evidence="7 8">
    <name type="scientific">Kytococcus sedentarius (strain ATCC 14392 / DSM 20547 / JCM 11482 / CCUG 33030 / NBRC 15357 / NCTC 11040 / CCM 314 / 541)</name>
    <name type="common">Micrococcus sedentarius</name>
    <dbReference type="NCBI Taxonomy" id="478801"/>
    <lineage>
        <taxon>Bacteria</taxon>
        <taxon>Bacillati</taxon>
        <taxon>Actinomycetota</taxon>
        <taxon>Actinomycetes</taxon>
        <taxon>Micrococcales</taxon>
        <taxon>Kytococcaceae</taxon>
        <taxon>Kytococcus</taxon>
    </lineage>
</organism>
<evidence type="ECO:0000256" key="4">
    <source>
        <dbReference type="ARBA" id="ARBA00022989"/>
    </source>
</evidence>
<feature type="transmembrane region" description="Helical" evidence="6">
    <location>
        <begin position="160"/>
        <end position="189"/>
    </location>
</feature>
<evidence type="ECO:0000313" key="7">
    <source>
        <dbReference type="EMBL" id="ACV06882.1"/>
    </source>
</evidence>
<evidence type="ECO:0000256" key="3">
    <source>
        <dbReference type="ARBA" id="ARBA00022692"/>
    </source>
</evidence>
<feature type="transmembrane region" description="Helical" evidence="6">
    <location>
        <begin position="77"/>
        <end position="100"/>
    </location>
</feature>
<keyword evidence="5 6" id="KW-0472">Membrane</keyword>
<dbReference type="EMBL" id="CP001686">
    <property type="protein sequence ID" value="ACV06882.1"/>
    <property type="molecule type" value="Genomic_DNA"/>
</dbReference>
<feature type="transmembrane region" description="Helical" evidence="6">
    <location>
        <begin position="112"/>
        <end position="131"/>
    </location>
</feature>